<dbReference type="PANTHER" id="PTHR47150">
    <property type="entry name" value="OS12G0169200 PROTEIN"/>
    <property type="match status" value="1"/>
</dbReference>
<dbReference type="Proteomes" id="UP001371456">
    <property type="component" value="Unassembled WGS sequence"/>
</dbReference>
<dbReference type="InterPro" id="IPR006912">
    <property type="entry name" value="Harbinger_derived_prot"/>
</dbReference>
<gene>
    <name evidence="1" type="ORF">RDI58_005891</name>
</gene>
<evidence type="ECO:0000313" key="1">
    <source>
        <dbReference type="EMBL" id="KAK6798189.1"/>
    </source>
</evidence>
<dbReference type="AlphaFoldDB" id="A0AAN8YLE6"/>
<accession>A0AAN8YLE6</accession>
<keyword evidence="2" id="KW-1185">Reference proteome</keyword>
<reference evidence="1 2" key="1">
    <citation type="submission" date="2024-02" db="EMBL/GenBank/DDBJ databases">
        <title>de novo genome assembly of Solanum bulbocastanum strain 11H21.</title>
        <authorList>
            <person name="Hosaka A.J."/>
        </authorList>
    </citation>
    <scope>NUCLEOTIDE SEQUENCE [LARGE SCALE GENOMIC DNA]</scope>
    <source>
        <tissue evidence="1">Young leaves</tissue>
    </source>
</reference>
<name>A0AAN8YLE6_SOLBU</name>
<dbReference type="Pfam" id="PF04827">
    <property type="entry name" value="Plant_tran"/>
    <property type="match status" value="1"/>
</dbReference>
<sequence>MSCNLFLRIVDAIKDHDTYFEQHIDTLGRFGLSTLQKITAMFRMLAYCLPADVTDEYVKIEESTTIESMNSFCRATVEVFGCSGSPTIILEVVVDYDLWIWHAYFGLTVINNDINVLESSHLFFNLANGIAPPAHNVIQGK</sequence>
<proteinExistence type="predicted"/>
<comment type="caution">
    <text evidence="1">The sequence shown here is derived from an EMBL/GenBank/DDBJ whole genome shotgun (WGS) entry which is preliminary data.</text>
</comment>
<evidence type="ECO:0000313" key="2">
    <source>
        <dbReference type="Proteomes" id="UP001371456"/>
    </source>
</evidence>
<dbReference type="EMBL" id="JBANQN010000002">
    <property type="protein sequence ID" value="KAK6798189.1"/>
    <property type="molecule type" value="Genomic_DNA"/>
</dbReference>
<protein>
    <submittedName>
        <fullName evidence="1">Uncharacterized protein</fullName>
    </submittedName>
</protein>
<organism evidence="1 2">
    <name type="scientific">Solanum bulbocastanum</name>
    <name type="common">Wild potato</name>
    <dbReference type="NCBI Taxonomy" id="147425"/>
    <lineage>
        <taxon>Eukaryota</taxon>
        <taxon>Viridiplantae</taxon>
        <taxon>Streptophyta</taxon>
        <taxon>Embryophyta</taxon>
        <taxon>Tracheophyta</taxon>
        <taxon>Spermatophyta</taxon>
        <taxon>Magnoliopsida</taxon>
        <taxon>eudicotyledons</taxon>
        <taxon>Gunneridae</taxon>
        <taxon>Pentapetalae</taxon>
        <taxon>asterids</taxon>
        <taxon>lamiids</taxon>
        <taxon>Solanales</taxon>
        <taxon>Solanaceae</taxon>
        <taxon>Solanoideae</taxon>
        <taxon>Solaneae</taxon>
        <taxon>Solanum</taxon>
    </lineage>
</organism>
<dbReference type="PANTHER" id="PTHR47150:SF7">
    <property type="entry name" value="NUCLEASE"/>
    <property type="match status" value="1"/>
</dbReference>